<proteinExistence type="predicted"/>
<dbReference type="AlphaFoldDB" id="A0A9P3PBZ3"/>
<evidence type="ECO:0000313" key="2">
    <source>
        <dbReference type="Proteomes" id="UP001060507"/>
    </source>
</evidence>
<evidence type="ECO:0000313" key="1">
    <source>
        <dbReference type="EMBL" id="GKK03209.1"/>
    </source>
</evidence>
<organism evidence="1 2">
    <name type="scientific">Klebsiella variicola</name>
    <dbReference type="NCBI Taxonomy" id="244366"/>
    <lineage>
        <taxon>Bacteria</taxon>
        <taxon>Pseudomonadati</taxon>
        <taxon>Pseudomonadota</taxon>
        <taxon>Gammaproteobacteria</taxon>
        <taxon>Enterobacterales</taxon>
        <taxon>Enterobacteriaceae</taxon>
        <taxon>Klebsiella/Raoultella group</taxon>
        <taxon>Klebsiella</taxon>
        <taxon>Klebsiella pneumoniae complex</taxon>
    </lineage>
</organism>
<gene>
    <name evidence="1" type="ORF">NUKP37_49220</name>
</gene>
<sequence>MRHNKIKCPVSSLEKKRCALFFDSVIQTANNKSNVLCYGNKNEIHYQDDNNQYREKIK</sequence>
<dbReference type="KEGG" id="kpe:KPK_5227"/>
<name>A0A9P3PBZ3_KLEVA</name>
<comment type="caution">
    <text evidence="1">The sequence shown here is derived from an EMBL/GenBank/DDBJ whole genome shotgun (WGS) entry which is preliminary data.</text>
</comment>
<protein>
    <submittedName>
        <fullName evidence="1">Uncharacterized protein</fullName>
    </submittedName>
</protein>
<reference evidence="1" key="1">
    <citation type="journal article" date="2022" name="J. Appl. Microbiol.">
        <title>PCR-based ORF typing of Klebsiella pneumoniae for rapid identification of global clones and transmission events.</title>
        <authorList>
            <person name="Nonogaki R."/>
            <person name="Iijima A."/>
            <person name="Kawamura K."/>
            <person name="Kayama S."/>
            <person name="Sugai M."/>
            <person name="Yagi T."/>
            <person name="Arakawa Y."/>
            <person name="Doi Y."/>
            <person name="Suzuki M."/>
        </authorList>
    </citation>
    <scope>NUCLEOTIDE SEQUENCE</scope>
    <source>
        <strain evidence="1">NUKP-37</strain>
    </source>
</reference>
<accession>A0A9P3PBZ3</accession>
<dbReference type="Proteomes" id="UP001060507">
    <property type="component" value="Unassembled WGS sequence"/>
</dbReference>
<dbReference type="EMBL" id="BQTA01000024">
    <property type="protein sequence ID" value="GKK03209.1"/>
    <property type="molecule type" value="Genomic_DNA"/>
</dbReference>